<evidence type="ECO:0000313" key="2">
    <source>
        <dbReference type="Proteomes" id="UP000067008"/>
    </source>
</evidence>
<accession>A0AAD1BH45</accession>
<evidence type="ECO:0000313" key="1">
    <source>
        <dbReference type="EMBL" id="BAR94996.1"/>
    </source>
</evidence>
<name>A0AAD1BH45_PREIN</name>
<gene>
    <name evidence="1" type="ORF">PI172_0268</name>
</gene>
<reference evidence="1 2" key="1">
    <citation type="submission" date="2015-07" db="EMBL/GenBank/DDBJ databases">
        <title>Complete genome sequence of Prevotella intermedia strain 17-2.</title>
        <authorList>
            <person name="Nambu T."/>
        </authorList>
    </citation>
    <scope>NUCLEOTIDE SEQUENCE [LARGE SCALE GENOMIC DNA]</scope>
    <source>
        <strain evidence="1 2">17-2</strain>
    </source>
</reference>
<dbReference type="AlphaFoldDB" id="A0AAD1BH45"/>
<organism evidence="1 2">
    <name type="scientific">Prevotella intermedia</name>
    <dbReference type="NCBI Taxonomy" id="28131"/>
    <lineage>
        <taxon>Bacteria</taxon>
        <taxon>Pseudomonadati</taxon>
        <taxon>Bacteroidota</taxon>
        <taxon>Bacteroidia</taxon>
        <taxon>Bacteroidales</taxon>
        <taxon>Prevotellaceae</taxon>
        <taxon>Prevotella</taxon>
    </lineage>
</organism>
<dbReference type="Proteomes" id="UP000067008">
    <property type="component" value="Chromosome 2"/>
</dbReference>
<sequence>MLEYNWYLLNEERQSKTTDKQMVLELLKNMSEKDRKELLASL</sequence>
<protein>
    <submittedName>
        <fullName evidence="1">Uncharacterized protein</fullName>
    </submittedName>
</protein>
<proteinExistence type="predicted"/>
<dbReference type="EMBL" id="AP014925">
    <property type="protein sequence ID" value="BAR94996.1"/>
    <property type="molecule type" value="Genomic_DNA"/>
</dbReference>